<evidence type="ECO:0000256" key="10">
    <source>
        <dbReference type="RuleBase" id="RU364128"/>
    </source>
</evidence>
<feature type="transmembrane region" description="Helical" evidence="10">
    <location>
        <begin position="424"/>
        <end position="444"/>
    </location>
</feature>
<comment type="caution">
    <text evidence="13">The sequence shown here is derived from an EMBL/GenBank/DDBJ whole genome shotgun (WGS) entry which is preliminary data.</text>
</comment>
<dbReference type="AlphaFoldDB" id="A0A2T6ZVA5"/>
<evidence type="ECO:0000256" key="7">
    <source>
        <dbReference type="ARBA" id="ARBA00023128"/>
    </source>
</evidence>
<keyword evidence="7 10" id="KW-0496">Mitochondrion</keyword>
<evidence type="ECO:0000256" key="6">
    <source>
        <dbReference type="ARBA" id="ARBA00023054"/>
    </source>
</evidence>
<feature type="region of interest" description="Disordered" evidence="12">
    <location>
        <begin position="60"/>
        <end position="103"/>
    </location>
</feature>
<comment type="similarity">
    <text evidence="1 10">Belongs to the SHE9 family.</text>
</comment>
<dbReference type="InterPro" id="IPR008839">
    <property type="entry name" value="MDM33_fungi"/>
</dbReference>
<gene>
    <name evidence="13" type="ORF">B9Z19DRAFT_1192591</name>
</gene>
<keyword evidence="5 10" id="KW-1133">Transmembrane helix</keyword>
<dbReference type="PANTHER" id="PTHR31961:SF3">
    <property type="entry name" value="SENSITIVE TO HIGH EXPRESSION PROTEIN 9, MITOCHONDRIAL"/>
    <property type="match status" value="1"/>
</dbReference>
<keyword evidence="6 11" id="KW-0175">Coiled coil</keyword>
<dbReference type="GO" id="GO:0007007">
    <property type="term" value="P:inner mitochondrial membrane organization"/>
    <property type="evidence" value="ECO:0007669"/>
    <property type="project" value="TreeGrafter"/>
</dbReference>
<keyword evidence="8 10" id="KW-0472">Membrane</keyword>
<evidence type="ECO:0000256" key="2">
    <source>
        <dbReference type="ARBA" id="ARBA00022692"/>
    </source>
</evidence>
<protein>
    <recommendedName>
        <fullName evidence="10">Sensitive to high expression protein 9, mitochondrial</fullName>
    </recommendedName>
</protein>
<dbReference type="STRING" id="42251.A0A2T6ZVA5"/>
<feature type="transmembrane region" description="Helical" evidence="10">
    <location>
        <begin position="256"/>
        <end position="276"/>
    </location>
</feature>
<dbReference type="GO" id="GO:0005743">
    <property type="term" value="C:mitochondrial inner membrane"/>
    <property type="evidence" value="ECO:0007669"/>
    <property type="project" value="UniProtKB-SubCell"/>
</dbReference>
<dbReference type="EMBL" id="NESQ01000092">
    <property type="protein sequence ID" value="PUU79419.1"/>
    <property type="molecule type" value="Genomic_DNA"/>
</dbReference>
<evidence type="ECO:0000256" key="4">
    <source>
        <dbReference type="ARBA" id="ARBA00022946"/>
    </source>
</evidence>
<evidence type="ECO:0000313" key="14">
    <source>
        <dbReference type="Proteomes" id="UP000244722"/>
    </source>
</evidence>
<proteinExistence type="inferred from homology"/>
<evidence type="ECO:0000256" key="9">
    <source>
        <dbReference type="ARBA" id="ARBA00024807"/>
    </source>
</evidence>
<keyword evidence="14" id="KW-1185">Reference proteome</keyword>
<feature type="coiled-coil region" evidence="11">
    <location>
        <begin position="137"/>
        <end position="227"/>
    </location>
</feature>
<name>A0A2T6ZVA5_TUBBO</name>
<dbReference type="OrthoDB" id="5595506at2759"/>
<keyword evidence="3 10" id="KW-0999">Mitochondrion inner membrane</keyword>
<dbReference type="Proteomes" id="UP000244722">
    <property type="component" value="Unassembled WGS sequence"/>
</dbReference>
<comment type="subcellular location">
    <subcellularLocation>
        <location evidence="10">Mitochondrion inner membrane</location>
        <topology evidence="10">Multi-pass membrane protein</topology>
    </subcellularLocation>
</comment>
<comment type="subunit">
    <text evidence="10">Homooligomer.</text>
</comment>
<accession>A0A2T6ZVA5</accession>
<evidence type="ECO:0000256" key="5">
    <source>
        <dbReference type="ARBA" id="ARBA00022989"/>
    </source>
</evidence>
<dbReference type="PANTHER" id="PTHR31961">
    <property type="entry name" value="SENSITIVE TO HIGH EXPRESSION PROTEIN 9, MITOCHONDRIAL"/>
    <property type="match status" value="1"/>
</dbReference>
<dbReference type="Pfam" id="PF05546">
    <property type="entry name" value="She9_MDM33"/>
    <property type="match status" value="1"/>
</dbReference>
<keyword evidence="4 10" id="KW-0809">Transit peptide</keyword>
<evidence type="ECO:0000256" key="11">
    <source>
        <dbReference type="SAM" id="Coils"/>
    </source>
</evidence>
<evidence type="ECO:0000256" key="12">
    <source>
        <dbReference type="SAM" id="MobiDB-lite"/>
    </source>
</evidence>
<organism evidence="13 14">
    <name type="scientific">Tuber borchii</name>
    <name type="common">White truffle</name>
    <dbReference type="NCBI Taxonomy" id="42251"/>
    <lineage>
        <taxon>Eukaryota</taxon>
        <taxon>Fungi</taxon>
        <taxon>Dikarya</taxon>
        <taxon>Ascomycota</taxon>
        <taxon>Pezizomycotina</taxon>
        <taxon>Pezizomycetes</taxon>
        <taxon>Pezizales</taxon>
        <taxon>Tuberaceae</taxon>
        <taxon>Tuber</taxon>
    </lineage>
</organism>
<evidence type="ECO:0000256" key="3">
    <source>
        <dbReference type="ARBA" id="ARBA00022792"/>
    </source>
</evidence>
<sequence length="445" mass="49682">MRPFLRSILLARPSGSPAVSRILDLRQLHQSPRLSPCIRYQPHQQQPLQLPQQHFRWFSSEEKAPGNGNGGGAPPPNSPAVPSSAPPPQPVLKNLPSQKEKRRLNMSRKFSATMDDLQTAMFSAGQKLNEITGYSDIEALKNSIEQQEQHVKASRQAVRKAKEEYQAAIARRSASQREVNELLQRKHAWSSTDLERFTELYRSDHANEQAETTAQDLLIQAERVADEAQAGLARSILARYHEEQIWSDKIRRASTWGTWGLMGFNVLLFIVVQLGLEPWKRRRLVGGFEEKVREVIQEEGRRNALLRVPSIDEKGGAPEAVQFVANETTVANGEAEVAEAVDVLEEVVTVEEAPPAAAEVVDAMMTTVREDIAPIEAAAEAPTEPVVDERPWTDYIKEEVRGKVEELFGEEVVAIKRVDLTITVLESVALGAFITATLSLLWSVR</sequence>
<evidence type="ECO:0000256" key="8">
    <source>
        <dbReference type="ARBA" id="ARBA00023136"/>
    </source>
</evidence>
<evidence type="ECO:0000313" key="13">
    <source>
        <dbReference type="EMBL" id="PUU79419.1"/>
    </source>
</evidence>
<evidence type="ECO:0000256" key="1">
    <source>
        <dbReference type="ARBA" id="ARBA00007472"/>
    </source>
</evidence>
<keyword evidence="2 10" id="KW-0812">Transmembrane</keyword>
<feature type="compositionally biased region" description="Pro residues" evidence="12">
    <location>
        <begin position="73"/>
        <end position="90"/>
    </location>
</feature>
<comment type="function">
    <text evidence="9">Required for the maintenance of the structure of the mitochondrial inner membrane. Involved in mitochondrial morphology. Causes growth arrest when highly overexpressed.</text>
</comment>
<reference evidence="13 14" key="1">
    <citation type="submission" date="2017-04" db="EMBL/GenBank/DDBJ databases">
        <title>Draft genome sequence of Tuber borchii Vittad., a whitish edible truffle.</title>
        <authorList>
            <consortium name="DOE Joint Genome Institute"/>
            <person name="Murat C."/>
            <person name="Kuo A."/>
            <person name="Barry K.W."/>
            <person name="Clum A."/>
            <person name="Dockter R.B."/>
            <person name="Fauchery L."/>
            <person name="Iotti M."/>
            <person name="Kohler A."/>
            <person name="Labutti K."/>
            <person name="Lindquist E.A."/>
            <person name="Lipzen A."/>
            <person name="Ohm R.A."/>
            <person name="Wang M."/>
            <person name="Grigoriev I.V."/>
            <person name="Zambonelli A."/>
            <person name="Martin F.M."/>
        </authorList>
    </citation>
    <scope>NUCLEOTIDE SEQUENCE [LARGE SCALE GENOMIC DNA]</scope>
    <source>
        <strain evidence="13 14">Tbo3840</strain>
    </source>
</reference>